<evidence type="ECO:0000313" key="7">
    <source>
        <dbReference type="Proteomes" id="UP000095009"/>
    </source>
</evidence>
<reference evidence="6 7" key="1">
    <citation type="journal article" date="2016" name="Proc. Natl. Acad. Sci. U.S.A.">
        <title>Comparative genomics of biotechnologically important yeasts.</title>
        <authorList>
            <person name="Riley R."/>
            <person name="Haridas S."/>
            <person name="Wolfe K.H."/>
            <person name="Lopes M.R."/>
            <person name="Hittinger C.T."/>
            <person name="Goeker M."/>
            <person name="Salamov A.A."/>
            <person name="Wisecaver J.H."/>
            <person name="Long T.M."/>
            <person name="Calvey C.H."/>
            <person name="Aerts A.L."/>
            <person name="Barry K.W."/>
            <person name="Choi C."/>
            <person name="Clum A."/>
            <person name="Coughlan A.Y."/>
            <person name="Deshpande S."/>
            <person name="Douglass A.P."/>
            <person name="Hanson S.J."/>
            <person name="Klenk H.-P."/>
            <person name="LaButti K.M."/>
            <person name="Lapidus A."/>
            <person name="Lindquist E.A."/>
            <person name="Lipzen A.M."/>
            <person name="Meier-Kolthoff J.P."/>
            <person name="Ohm R.A."/>
            <person name="Otillar R.P."/>
            <person name="Pangilinan J.L."/>
            <person name="Peng Y."/>
            <person name="Rokas A."/>
            <person name="Rosa C.A."/>
            <person name="Scheuner C."/>
            <person name="Sibirny A.A."/>
            <person name="Slot J.C."/>
            <person name="Stielow J.B."/>
            <person name="Sun H."/>
            <person name="Kurtzman C.P."/>
            <person name="Blackwell M."/>
            <person name="Grigoriev I.V."/>
            <person name="Jeffries T.W."/>
        </authorList>
    </citation>
    <scope>NUCLEOTIDE SEQUENCE [LARGE SCALE GENOMIC DNA]</scope>
    <source>
        <strain evidence="6 7">DSM 6958</strain>
    </source>
</reference>
<dbReference type="PIRSF" id="PIRSF016396">
    <property type="entry name" value="Prefoldin_subunit_3"/>
    <property type="match status" value="1"/>
</dbReference>
<dbReference type="Gene3D" id="1.10.287.370">
    <property type="match status" value="1"/>
</dbReference>
<comment type="subunit">
    <text evidence="2 4">Heterohexamer of two PFD-alpha type and four PFD-beta type subunits.</text>
</comment>
<dbReference type="OrthoDB" id="6375174at2759"/>
<dbReference type="Proteomes" id="UP000095009">
    <property type="component" value="Unassembled WGS sequence"/>
</dbReference>
<dbReference type="InterPro" id="IPR016655">
    <property type="entry name" value="PFD3"/>
</dbReference>
<dbReference type="AlphaFoldDB" id="A0A1E3PMG2"/>
<keyword evidence="3 4" id="KW-0143">Chaperone</keyword>
<organism evidence="6 7">
    <name type="scientific">Nadsonia fulvescens var. elongata DSM 6958</name>
    <dbReference type="NCBI Taxonomy" id="857566"/>
    <lineage>
        <taxon>Eukaryota</taxon>
        <taxon>Fungi</taxon>
        <taxon>Dikarya</taxon>
        <taxon>Ascomycota</taxon>
        <taxon>Saccharomycotina</taxon>
        <taxon>Dipodascomycetes</taxon>
        <taxon>Dipodascales</taxon>
        <taxon>Dipodascales incertae sedis</taxon>
        <taxon>Nadsonia</taxon>
    </lineage>
</organism>
<protein>
    <recommendedName>
        <fullName evidence="4">Prefoldin subunit 3</fullName>
    </recommendedName>
</protein>
<comment type="similarity">
    <text evidence="1 4">Belongs to the prefoldin subunit alpha family.</text>
</comment>
<dbReference type="EMBL" id="KV454408">
    <property type="protein sequence ID" value="ODQ66636.1"/>
    <property type="molecule type" value="Genomic_DNA"/>
</dbReference>
<dbReference type="CDD" id="cd23156">
    <property type="entry name" value="Prefoldin_3"/>
    <property type="match status" value="1"/>
</dbReference>
<dbReference type="GO" id="GO:0006457">
    <property type="term" value="P:protein folding"/>
    <property type="evidence" value="ECO:0007669"/>
    <property type="project" value="UniProtKB-UniRule"/>
</dbReference>
<dbReference type="GO" id="GO:0005737">
    <property type="term" value="C:cytoplasm"/>
    <property type="evidence" value="ECO:0007669"/>
    <property type="project" value="TreeGrafter"/>
</dbReference>
<feature type="coiled-coil region" evidence="5">
    <location>
        <begin position="134"/>
        <end position="168"/>
    </location>
</feature>
<dbReference type="FunFam" id="1.10.287.370:FF:000001">
    <property type="entry name" value="Prefoldin subunit 3"/>
    <property type="match status" value="1"/>
</dbReference>
<gene>
    <name evidence="6" type="ORF">NADFUDRAFT_50547</name>
</gene>
<keyword evidence="5" id="KW-0175">Coiled coil</keyword>
<proteinExistence type="inferred from homology"/>
<evidence type="ECO:0000256" key="3">
    <source>
        <dbReference type="ARBA" id="ARBA00023186"/>
    </source>
</evidence>
<dbReference type="InterPro" id="IPR009053">
    <property type="entry name" value="Prefoldin"/>
</dbReference>
<name>A0A1E3PMG2_9ASCO</name>
<comment type="function">
    <text evidence="4">Binds specifically to cytosolic chaperonin (c-CPN) and transfers target proteins to it. Binds to nascent polypeptide chain and promotes folding in an environment in which there are many competing pathways for nonnative proteins.</text>
</comment>
<dbReference type="Pfam" id="PF02996">
    <property type="entry name" value="Prefoldin"/>
    <property type="match status" value="1"/>
</dbReference>
<dbReference type="GO" id="GO:0016272">
    <property type="term" value="C:prefoldin complex"/>
    <property type="evidence" value="ECO:0007669"/>
    <property type="project" value="UniProtKB-UniRule"/>
</dbReference>
<dbReference type="STRING" id="857566.A0A1E3PMG2"/>
<sequence>MSSIKESEANYVNPRGIPQAPFVEKVEDYVQSRDQVESILKSFQDMLQKYKFMEMSTLRREAGLKEKIPDIQKTLDMVKFLDASCNTDGELESITTSYELNDTLYAKAKITPRDTVYLWLGANVMLEYTNEEAIDLLSSKLKSAKDSLESCKEDLEFLRENITTVEVNTARVYNWDVQKRKEDREAAELK</sequence>
<evidence type="ECO:0000256" key="2">
    <source>
        <dbReference type="ARBA" id="ARBA00011695"/>
    </source>
</evidence>
<keyword evidence="7" id="KW-1185">Reference proteome</keyword>
<evidence type="ECO:0000313" key="6">
    <source>
        <dbReference type="EMBL" id="ODQ66636.1"/>
    </source>
</evidence>
<dbReference type="GO" id="GO:0015631">
    <property type="term" value="F:tubulin binding"/>
    <property type="evidence" value="ECO:0007669"/>
    <property type="project" value="TreeGrafter"/>
</dbReference>
<evidence type="ECO:0000256" key="5">
    <source>
        <dbReference type="SAM" id="Coils"/>
    </source>
</evidence>
<dbReference type="InterPro" id="IPR004127">
    <property type="entry name" value="Prefoldin_subunit_alpha"/>
</dbReference>
<dbReference type="SUPFAM" id="SSF46579">
    <property type="entry name" value="Prefoldin"/>
    <property type="match status" value="1"/>
</dbReference>
<dbReference type="GO" id="GO:0007021">
    <property type="term" value="P:tubulin complex assembly"/>
    <property type="evidence" value="ECO:0007669"/>
    <property type="project" value="TreeGrafter"/>
</dbReference>
<dbReference type="PANTHER" id="PTHR12409:SF0">
    <property type="entry name" value="PREFOLDIN SUBUNIT 3"/>
    <property type="match status" value="1"/>
</dbReference>
<dbReference type="GO" id="GO:0007017">
    <property type="term" value="P:microtubule-based process"/>
    <property type="evidence" value="ECO:0007669"/>
    <property type="project" value="TreeGrafter"/>
</dbReference>
<evidence type="ECO:0000256" key="4">
    <source>
        <dbReference type="PIRNR" id="PIRNR016396"/>
    </source>
</evidence>
<dbReference type="PANTHER" id="PTHR12409">
    <property type="entry name" value="PREFOLDIN SUBUNIT 3"/>
    <property type="match status" value="1"/>
</dbReference>
<accession>A0A1E3PMG2</accession>
<evidence type="ECO:0000256" key="1">
    <source>
        <dbReference type="ARBA" id="ARBA00010048"/>
    </source>
</evidence>